<proteinExistence type="predicted"/>
<accession>C8ZC08</accession>
<evidence type="ECO:0000313" key="1">
    <source>
        <dbReference type="EMBL" id="CAY80924.1"/>
    </source>
</evidence>
<protein>
    <submittedName>
        <fullName evidence="1">EC1118_1K5_0595p</fullName>
    </submittedName>
</protein>
<dbReference type="Proteomes" id="UP000000286">
    <property type="component" value="Chromosome XI"/>
</dbReference>
<gene>
    <name evidence="1" type="ORF">EC1118_1K5_0595g</name>
</gene>
<dbReference type="EMBL" id="FN393077">
    <property type="protein sequence ID" value="CAY80924.1"/>
    <property type="molecule type" value="Genomic_DNA"/>
</dbReference>
<dbReference type="HOGENOM" id="CLU_2639477_0_0_1"/>
<dbReference type="AlphaFoldDB" id="C8ZC08"/>
<sequence>MQFPVFFFRCFSYGISSMPLKNKVVFNENMERKDTFYQLILKVLSALLLLSVRNSSGHTRHFVQSSEKIYRRSLFKQ</sequence>
<organism evidence="1 2">
    <name type="scientific">Saccharomyces cerevisiae (strain Lalvin EC1118 / Prise de mousse)</name>
    <name type="common">Baker's yeast</name>
    <dbReference type="NCBI Taxonomy" id="643680"/>
    <lineage>
        <taxon>Eukaryota</taxon>
        <taxon>Fungi</taxon>
        <taxon>Dikarya</taxon>
        <taxon>Ascomycota</taxon>
        <taxon>Saccharomycotina</taxon>
        <taxon>Saccharomycetes</taxon>
        <taxon>Saccharomycetales</taxon>
        <taxon>Saccharomycetaceae</taxon>
        <taxon>Saccharomyces</taxon>
    </lineage>
</organism>
<reference evidence="1 2" key="1">
    <citation type="journal article" date="2009" name="Proc. Natl. Acad. Sci. U.S.A.">
        <title>Eukaryote-to-eukaryote gene transfer events revealed by the genome sequence of the wine yeast Saccharomyces cerevisiae EC1118.</title>
        <authorList>
            <person name="Novo M."/>
            <person name="Bigey F."/>
            <person name="Beyne E."/>
            <person name="Galeote V."/>
            <person name="Gavory F."/>
            <person name="Mallet S."/>
            <person name="Cambot B."/>
            <person name="Legras J.L."/>
            <person name="Wincker P."/>
            <person name="Casaregola S."/>
            <person name="Dequin S."/>
        </authorList>
    </citation>
    <scope>NUCLEOTIDE SEQUENCE [LARGE SCALE GENOMIC DNA]</scope>
    <source>
        <strain evidence="2">Lalvin EC1118 / Prise de mousse</strain>
    </source>
</reference>
<evidence type="ECO:0000313" key="2">
    <source>
        <dbReference type="Proteomes" id="UP000000286"/>
    </source>
</evidence>
<name>C8ZC08_YEAS8</name>